<dbReference type="OrthoDB" id="10029313at2759"/>
<dbReference type="Proteomes" id="UP001152320">
    <property type="component" value="Chromosome 12"/>
</dbReference>
<name>A0A9Q1H3K3_HOLLE</name>
<comment type="caution">
    <text evidence="1">The sequence shown here is derived from an EMBL/GenBank/DDBJ whole genome shotgun (WGS) entry which is preliminary data.</text>
</comment>
<evidence type="ECO:0000313" key="1">
    <source>
        <dbReference type="EMBL" id="KAJ8031633.1"/>
    </source>
</evidence>
<proteinExistence type="predicted"/>
<reference evidence="1" key="1">
    <citation type="submission" date="2021-10" db="EMBL/GenBank/DDBJ databases">
        <title>Tropical sea cucumber genome reveals ecological adaptation and Cuvierian tubules defense mechanism.</title>
        <authorList>
            <person name="Chen T."/>
        </authorList>
    </citation>
    <scope>NUCLEOTIDE SEQUENCE</scope>
    <source>
        <strain evidence="1">Nanhai2018</strain>
        <tissue evidence="1">Muscle</tissue>
    </source>
</reference>
<gene>
    <name evidence="1" type="ORF">HOLleu_24885</name>
</gene>
<dbReference type="PANTHER" id="PTHR21301:SF10">
    <property type="entry name" value="REVERSE TRANSCRIPTASE DOMAIN-CONTAINING PROTEIN"/>
    <property type="match status" value="1"/>
</dbReference>
<protein>
    <recommendedName>
        <fullName evidence="3">Reverse transcriptase</fullName>
    </recommendedName>
</protein>
<dbReference type="PANTHER" id="PTHR21301">
    <property type="entry name" value="REVERSE TRANSCRIPTASE"/>
    <property type="match status" value="1"/>
</dbReference>
<evidence type="ECO:0000313" key="2">
    <source>
        <dbReference type="Proteomes" id="UP001152320"/>
    </source>
</evidence>
<organism evidence="1 2">
    <name type="scientific">Holothuria leucospilota</name>
    <name type="common">Black long sea cucumber</name>
    <name type="synonym">Mertensiothuria leucospilota</name>
    <dbReference type="NCBI Taxonomy" id="206669"/>
    <lineage>
        <taxon>Eukaryota</taxon>
        <taxon>Metazoa</taxon>
        <taxon>Echinodermata</taxon>
        <taxon>Eleutherozoa</taxon>
        <taxon>Echinozoa</taxon>
        <taxon>Holothuroidea</taxon>
        <taxon>Aspidochirotacea</taxon>
        <taxon>Aspidochirotida</taxon>
        <taxon>Holothuriidae</taxon>
        <taxon>Holothuria</taxon>
    </lineage>
</organism>
<evidence type="ECO:0008006" key="3">
    <source>
        <dbReference type="Google" id="ProtNLM"/>
    </source>
</evidence>
<sequence>MEPVALRKDEYSSVINLSSKELSVSHLKLLSKGLKFAPVPPQVDSLGLKESLECFSRSLRLAEYFHGSKSDAEDKNMKFRKKSSWTPPTNRDKHLDAFIDVVKKEIMEAPTGLFYRNISSDERCLIKELQNDSGIVIKEADKGSAVVVMDMESIYKKVDKNVIIDIEKEASVMLHNLYCRGVISKNMLDFAIPNDTKAARFSLLPKVHKIGVPGRPVISGCGSATEGNSELVGHFIQALISSIPSYFRDTTDFLDKLRKLGPLPKDAIIATIDVVSLYPSIPQPH</sequence>
<accession>A0A9Q1H3K3</accession>
<keyword evidence="2" id="KW-1185">Reference proteome</keyword>
<dbReference type="EMBL" id="JAIZAY010000012">
    <property type="protein sequence ID" value="KAJ8031633.1"/>
    <property type="molecule type" value="Genomic_DNA"/>
</dbReference>
<dbReference type="AlphaFoldDB" id="A0A9Q1H3K3"/>